<dbReference type="SUPFAM" id="SSF55804">
    <property type="entry name" value="Phoshotransferase/anion transport protein"/>
    <property type="match status" value="1"/>
</dbReference>
<dbReference type="Gene3D" id="1.10.1790.10">
    <property type="entry name" value="PRD domain"/>
    <property type="match status" value="1"/>
</dbReference>
<evidence type="ECO:0000259" key="5">
    <source>
        <dbReference type="PROSITE" id="PS51094"/>
    </source>
</evidence>
<evidence type="ECO:0000313" key="7">
    <source>
        <dbReference type="EMBL" id="EHI57246.1"/>
    </source>
</evidence>
<sequence>MKNDKNALYYSKILEYLLDGQTYPIAQLAEHVGLSEKTVRTKIDQLNARLEEGNAGCIRKKQGTGIWLEITQEQKDAISAMLDSEKMDVVADLDARNNQLIGKLLKLNPGELTTISQIAESLYLSPPTVASLMKSLQPWFEKRSLHISAIRNKGVCLVGDEYNYRLAIKDYLLYMMPEAMEALLGNFAAGIDIYRIRRIIVNAENAWRIELADTSFNMAWILACLSLTRRHPEQEHRFKESQEENIQYYVEYSFAESIYQRISREFQVELPGNDIVLMAILLISAKRMNTILDINSEDYTRQYDENLQNFVRKVIETIDSVLDAGLVQDAILFDSLLIHMRSAIFRMKYSTAVMSESITKYVKNEYKQTFLATWSTSYLFEEQYGIQVTEDELAGIALYIQAALIRQKKEKPLSAVLVSQKGQASSQLEMEMIKYNLPEITEIKAVSNHDFSTRQFPDVDLIISTANLPPVDTRIVNVGDRITERALEVIREKTREIQTVRHRQRFCFSNICHQLFDIDLIFVRPDVKDKTQLITMMVKKMEEKGDVTEHYLASVLERENATTTSIGRGIAIPHGNMAENNEARVAVAILAEPVDWYGEPVDVVFLLGVKMTSSFEIKKTKQFYKDFLVLTENDENLETLKTFNSALEIYQYFIR</sequence>
<dbReference type="InterPro" id="IPR011608">
    <property type="entry name" value="PRD"/>
</dbReference>
<proteinExistence type="predicted"/>
<evidence type="ECO:0008006" key="9">
    <source>
        <dbReference type="Google" id="ProtNLM"/>
    </source>
</evidence>
<reference evidence="7 8" key="1">
    <citation type="submission" date="2011-08" db="EMBL/GenBank/DDBJ databases">
        <title>The Genome Sequence of Clostridium hathewayi WAL-18680.</title>
        <authorList>
            <consortium name="The Broad Institute Genome Sequencing Platform"/>
            <person name="Earl A."/>
            <person name="Ward D."/>
            <person name="Feldgarden M."/>
            <person name="Gevers D."/>
            <person name="Finegold S.M."/>
            <person name="Summanen P.H."/>
            <person name="Molitoris D.R."/>
            <person name="Song M."/>
            <person name="Daigneault M."/>
            <person name="Allen-Vercoe E."/>
            <person name="Young S.K."/>
            <person name="Zeng Q."/>
            <person name="Gargeya S."/>
            <person name="Fitzgerald M."/>
            <person name="Haas B."/>
            <person name="Abouelleil A."/>
            <person name="Alvarado L."/>
            <person name="Arachchi H.M."/>
            <person name="Berlin A."/>
            <person name="Brown A."/>
            <person name="Chapman S.B."/>
            <person name="Chen Z."/>
            <person name="Dunbar C."/>
            <person name="Freedman E."/>
            <person name="Gearin G."/>
            <person name="Gellesch M."/>
            <person name="Goldberg J."/>
            <person name="Griggs A."/>
            <person name="Gujja S."/>
            <person name="Heiman D."/>
            <person name="Howarth C."/>
            <person name="Larson L."/>
            <person name="Lui A."/>
            <person name="MacDonald P.J.P."/>
            <person name="Montmayeur A."/>
            <person name="Murphy C."/>
            <person name="Neiman D."/>
            <person name="Pearson M."/>
            <person name="Priest M."/>
            <person name="Roberts A."/>
            <person name="Saif S."/>
            <person name="Shea T."/>
            <person name="Shenoy N."/>
            <person name="Sisk P."/>
            <person name="Stolte C."/>
            <person name="Sykes S."/>
            <person name="Wortman J."/>
            <person name="Nusbaum C."/>
            <person name="Birren B."/>
        </authorList>
    </citation>
    <scope>NUCLEOTIDE SEQUENCE [LARGE SCALE GENOMIC DNA]</scope>
    <source>
        <strain evidence="7 8">WAL-18680</strain>
    </source>
</reference>
<dbReference type="GO" id="GO:0006355">
    <property type="term" value="P:regulation of DNA-templated transcription"/>
    <property type="evidence" value="ECO:0007669"/>
    <property type="project" value="InterPro"/>
</dbReference>
<evidence type="ECO:0000259" key="6">
    <source>
        <dbReference type="PROSITE" id="PS51372"/>
    </source>
</evidence>
<dbReference type="RefSeq" id="WP_006782343.1">
    <property type="nucleotide sequence ID" value="NZ_CP040506.1"/>
</dbReference>
<dbReference type="HOGENOM" id="CLU_013442_3_1_9"/>
<feature type="domain" description="PRD" evidence="6">
    <location>
        <begin position="302"/>
        <end position="410"/>
    </location>
</feature>
<keyword evidence="4" id="KW-0804">Transcription</keyword>
<dbReference type="InterPro" id="IPR007737">
    <property type="entry name" value="Mga_HTH"/>
</dbReference>
<dbReference type="InterPro" id="IPR036634">
    <property type="entry name" value="PRD_sf"/>
</dbReference>
<dbReference type="PANTHER" id="PTHR30185:SF18">
    <property type="entry name" value="TRANSCRIPTIONAL REGULATOR MTLR"/>
    <property type="match status" value="1"/>
</dbReference>
<dbReference type="SUPFAM" id="SSF63520">
    <property type="entry name" value="PTS-regulatory domain, PRD"/>
    <property type="match status" value="1"/>
</dbReference>
<evidence type="ECO:0000256" key="2">
    <source>
        <dbReference type="ARBA" id="ARBA00023015"/>
    </source>
</evidence>
<keyword evidence="1" id="KW-0677">Repeat</keyword>
<dbReference type="PATRIC" id="fig|742737.3.peg.4339"/>
<comment type="caution">
    <text evidence="7">The sequence shown here is derived from an EMBL/GenBank/DDBJ whole genome shotgun (WGS) entry which is preliminary data.</text>
</comment>
<evidence type="ECO:0000256" key="4">
    <source>
        <dbReference type="ARBA" id="ARBA00023163"/>
    </source>
</evidence>
<dbReference type="Gene3D" id="1.10.10.10">
    <property type="entry name" value="Winged helix-like DNA-binding domain superfamily/Winged helix DNA-binding domain"/>
    <property type="match status" value="1"/>
</dbReference>
<name>G5ILH7_9FIRM</name>
<feature type="domain" description="PRD" evidence="6">
    <location>
        <begin position="187"/>
        <end position="292"/>
    </location>
</feature>
<keyword evidence="8" id="KW-1185">Reference proteome</keyword>
<dbReference type="OrthoDB" id="3175596at2"/>
<dbReference type="InterPro" id="IPR050661">
    <property type="entry name" value="BglG_antiterminators"/>
</dbReference>
<dbReference type="InterPro" id="IPR016152">
    <property type="entry name" value="PTrfase/Anion_transptr"/>
</dbReference>
<dbReference type="Pfam" id="PF05043">
    <property type="entry name" value="Mga"/>
    <property type="match status" value="1"/>
</dbReference>
<dbReference type="InterPro" id="IPR036388">
    <property type="entry name" value="WH-like_DNA-bd_sf"/>
</dbReference>
<keyword evidence="2" id="KW-0805">Transcription regulation</keyword>
<dbReference type="Pfam" id="PF00359">
    <property type="entry name" value="PTS_EIIA_2"/>
    <property type="match status" value="1"/>
</dbReference>
<evidence type="ECO:0000256" key="3">
    <source>
        <dbReference type="ARBA" id="ARBA00023159"/>
    </source>
</evidence>
<evidence type="ECO:0000313" key="8">
    <source>
        <dbReference type="Proteomes" id="UP000005384"/>
    </source>
</evidence>
<dbReference type="PANTHER" id="PTHR30185">
    <property type="entry name" value="CRYPTIC BETA-GLUCOSIDE BGL OPERON ANTITERMINATOR"/>
    <property type="match status" value="1"/>
</dbReference>
<dbReference type="CDD" id="cd00211">
    <property type="entry name" value="PTS_IIA_fru"/>
    <property type="match status" value="1"/>
</dbReference>
<gene>
    <name evidence="7" type="ORF">HMPREF9473_04355</name>
</gene>
<dbReference type="PROSITE" id="PS51094">
    <property type="entry name" value="PTS_EIIA_TYPE_2"/>
    <property type="match status" value="1"/>
</dbReference>
<dbReference type="PROSITE" id="PS00372">
    <property type="entry name" value="PTS_EIIA_TYPE_2_HIS"/>
    <property type="match status" value="1"/>
</dbReference>
<evidence type="ECO:0000256" key="1">
    <source>
        <dbReference type="ARBA" id="ARBA00022737"/>
    </source>
</evidence>
<dbReference type="EMBL" id="ADLN01000120">
    <property type="protein sequence ID" value="EHI57246.1"/>
    <property type="molecule type" value="Genomic_DNA"/>
</dbReference>
<dbReference type="InterPro" id="IPR002178">
    <property type="entry name" value="PTS_EIIA_type-2_dom"/>
</dbReference>
<dbReference type="PROSITE" id="PS51372">
    <property type="entry name" value="PRD_2"/>
    <property type="match status" value="2"/>
</dbReference>
<accession>G5ILH7</accession>
<protein>
    <recommendedName>
        <fullName evidence="9">PTS system EIIA component</fullName>
    </recommendedName>
</protein>
<dbReference type="Gene3D" id="3.40.930.10">
    <property type="entry name" value="Mannitol-specific EII, Chain A"/>
    <property type="match status" value="1"/>
</dbReference>
<feature type="domain" description="PTS EIIA type-2" evidence="5">
    <location>
        <begin position="514"/>
        <end position="655"/>
    </location>
</feature>
<keyword evidence="3" id="KW-0010">Activator</keyword>
<dbReference type="Proteomes" id="UP000005384">
    <property type="component" value="Unassembled WGS sequence"/>
</dbReference>
<dbReference type="Pfam" id="PF00874">
    <property type="entry name" value="PRD"/>
    <property type="match status" value="1"/>
</dbReference>
<organism evidence="7 8">
    <name type="scientific">Hungatella hathewayi WAL-18680</name>
    <dbReference type="NCBI Taxonomy" id="742737"/>
    <lineage>
        <taxon>Bacteria</taxon>
        <taxon>Bacillati</taxon>
        <taxon>Bacillota</taxon>
        <taxon>Clostridia</taxon>
        <taxon>Lachnospirales</taxon>
        <taxon>Lachnospiraceae</taxon>
        <taxon>Hungatella</taxon>
    </lineage>
</organism>
<dbReference type="AlphaFoldDB" id="G5ILH7"/>